<dbReference type="EMBL" id="KK915828">
    <property type="protein sequence ID" value="KDP20543.1"/>
    <property type="molecule type" value="Genomic_DNA"/>
</dbReference>
<organism evidence="1 2">
    <name type="scientific">Jatropha curcas</name>
    <name type="common">Barbados nut</name>
    <dbReference type="NCBI Taxonomy" id="180498"/>
    <lineage>
        <taxon>Eukaryota</taxon>
        <taxon>Viridiplantae</taxon>
        <taxon>Streptophyta</taxon>
        <taxon>Embryophyta</taxon>
        <taxon>Tracheophyta</taxon>
        <taxon>Spermatophyta</taxon>
        <taxon>Magnoliopsida</taxon>
        <taxon>eudicotyledons</taxon>
        <taxon>Gunneridae</taxon>
        <taxon>Pentapetalae</taxon>
        <taxon>rosids</taxon>
        <taxon>fabids</taxon>
        <taxon>Malpighiales</taxon>
        <taxon>Euphorbiaceae</taxon>
        <taxon>Crotonoideae</taxon>
        <taxon>Jatropheae</taxon>
        <taxon>Jatropha</taxon>
    </lineage>
</organism>
<name>A0A067JCR6_JATCU</name>
<keyword evidence="2" id="KW-1185">Reference proteome</keyword>
<protein>
    <submittedName>
        <fullName evidence="1">Uncharacterized protein</fullName>
    </submittedName>
</protein>
<evidence type="ECO:0000313" key="1">
    <source>
        <dbReference type="EMBL" id="KDP20543.1"/>
    </source>
</evidence>
<proteinExistence type="predicted"/>
<dbReference type="Proteomes" id="UP000027138">
    <property type="component" value="Unassembled WGS sequence"/>
</dbReference>
<accession>A0A067JCR6</accession>
<sequence length="65" mass="6769">MRQGLGQLRDAAVEVRGASVLRTPYLEQLRGAVVEVHGAATQVRGAATEVRDAAVLQSAQLGQAA</sequence>
<reference evidence="1 2" key="1">
    <citation type="journal article" date="2014" name="PLoS ONE">
        <title>Global Analysis of Gene Expression Profiles in Physic Nut (Jatropha curcas L.) Seedlings Exposed to Salt Stress.</title>
        <authorList>
            <person name="Zhang L."/>
            <person name="Zhang C."/>
            <person name="Wu P."/>
            <person name="Chen Y."/>
            <person name="Li M."/>
            <person name="Jiang H."/>
            <person name="Wu G."/>
        </authorList>
    </citation>
    <scope>NUCLEOTIDE SEQUENCE [LARGE SCALE GENOMIC DNA]</scope>
    <source>
        <strain evidence="2">cv. GZQX0401</strain>
        <tissue evidence="1">Young leaves</tissue>
    </source>
</reference>
<evidence type="ECO:0000313" key="2">
    <source>
        <dbReference type="Proteomes" id="UP000027138"/>
    </source>
</evidence>
<dbReference type="AlphaFoldDB" id="A0A067JCR6"/>
<gene>
    <name evidence="1" type="ORF">JCGZ_04947</name>
</gene>